<dbReference type="Proteomes" id="UP000253740">
    <property type="component" value="Unassembled WGS sequence"/>
</dbReference>
<keyword evidence="6" id="KW-1185">Reference proteome</keyword>
<gene>
    <name evidence="4" type="ORF">MBSD_2128</name>
    <name evidence="5" type="ORF">MBSD_n0245</name>
</gene>
<evidence type="ECO:0000259" key="3">
    <source>
        <dbReference type="Pfam" id="PF25023"/>
    </source>
</evidence>
<dbReference type="InterPro" id="IPR056823">
    <property type="entry name" value="TEN-like_YD-shell"/>
</dbReference>
<dbReference type="OrthoDB" id="9815903at2"/>
<dbReference type="InterPro" id="IPR022385">
    <property type="entry name" value="Rhs_assc_core"/>
</dbReference>
<name>A0A0K8QKE5_9GAMM</name>
<dbReference type="HOGENOM" id="CLU_882276_0_0_6"/>
<keyword evidence="2" id="KW-0732">Signal</keyword>
<keyword evidence="1" id="KW-0677">Repeat</keyword>
<evidence type="ECO:0000313" key="4">
    <source>
        <dbReference type="EMBL" id="GAN45579.1"/>
    </source>
</evidence>
<dbReference type="EMBL" id="DF952381">
    <property type="protein sequence ID" value="GAN45579.1"/>
    <property type="molecule type" value="Genomic_DNA"/>
</dbReference>
<dbReference type="STRING" id="1475481.GCA_000953855_00248"/>
<sequence length="315" mass="34558">MRTWIACVFLTLLNAPFLHAEEVVYYHTDALGSVAVITDANRNVIERTRYAPYGGTINRPLHDGPGYTGHETDANTGFVYMQQRYYDPMLGRFLSADPSAPDAANTGGNFNRYWYANNNPYRNIDPDGRDCRTSKGMTTCDIMVTGSHIPKKISFPTPRGGLPALLKSSAINEHNYVRSTPHNKSDSAVQQAMINDPTPGPNDKPATPFGTYNDASPGGGRGLLAEVSAAIFGDDPKSPVMSYSIKDSSGNKWELNVTMPGHGLHFGYVLRGSVDHKAMSIGEGWAWKQMDIVPGAEYVDDVWNAQNQQNIDEAH</sequence>
<dbReference type="AlphaFoldDB" id="A0A0K8QKE5"/>
<reference evidence="4" key="1">
    <citation type="submission" date="2015-03" db="EMBL/GenBank/DDBJ databases">
        <title>Draft genome sequence of Mizugakiibacter sediminis skMP5.</title>
        <authorList>
            <person name="Watanabe T."/>
            <person name="Kojima H."/>
            <person name="Fukui M."/>
        </authorList>
    </citation>
    <scope>NUCLEOTIDE SEQUENCE</scope>
    <source>
        <strain evidence="4">SkMP5</strain>
    </source>
</reference>
<proteinExistence type="predicted"/>
<evidence type="ECO:0000256" key="2">
    <source>
        <dbReference type="SAM" id="SignalP"/>
    </source>
</evidence>
<feature type="domain" description="Teneurin-like YD-shell" evidence="3">
    <location>
        <begin position="21"/>
        <end position="120"/>
    </location>
</feature>
<evidence type="ECO:0000256" key="1">
    <source>
        <dbReference type="ARBA" id="ARBA00022737"/>
    </source>
</evidence>
<feature type="chain" id="PRO_5007415580" evidence="2">
    <location>
        <begin position="21"/>
        <end position="315"/>
    </location>
</feature>
<evidence type="ECO:0000313" key="6">
    <source>
        <dbReference type="Proteomes" id="UP000253740"/>
    </source>
</evidence>
<dbReference type="Pfam" id="PF25023">
    <property type="entry name" value="TEN_YD-shell"/>
    <property type="match status" value="1"/>
</dbReference>
<protein>
    <submittedName>
        <fullName evidence="5">Wall-associated protein</fullName>
    </submittedName>
</protein>
<evidence type="ECO:0000313" key="5">
    <source>
        <dbReference type="EMBL" id="GAP64962.1"/>
    </source>
</evidence>
<dbReference type="InterPro" id="IPR050708">
    <property type="entry name" value="T6SS_VgrG/RHS"/>
</dbReference>
<dbReference type="PANTHER" id="PTHR32305:SF15">
    <property type="entry name" value="PROTEIN RHSA-RELATED"/>
    <property type="match status" value="1"/>
</dbReference>
<accession>A0A0K8QKE5</accession>
<reference evidence="5" key="2">
    <citation type="submission" date="2015-08" db="EMBL/GenBank/DDBJ databases">
        <title>Complete DNA Sequence of Pseudomonas syringae pv. actinidiae, the Causal Agent of Kiwifruit Canker Disease.</title>
        <authorList>
            <person name="Rikkerink E.H.A."/>
            <person name="Fineran P.C."/>
        </authorList>
    </citation>
    <scope>NUCLEOTIDE SEQUENCE</scope>
    <source>
        <strain evidence="5">SkMP5</strain>
    </source>
</reference>
<organism evidence="5">
    <name type="scientific">Mizugakiibacter sediminis</name>
    <dbReference type="NCBI Taxonomy" id="1475481"/>
    <lineage>
        <taxon>Bacteria</taxon>
        <taxon>Pseudomonadati</taxon>
        <taxon>Pseudomonadota</taxon>
        <taxon>Gammaproteobacteria</taxon>
        <taxon>Lysobacterales</taxon>
        <taxon>Rhodanobacteraceae</taxon>
        <taxon>Mizugakiibacter</taxon>
    </lineage>
</organism>
<dbReference type="Gene3D" id="2.180.10.10">
    <property type="entry name" value="RHS repeat-associated core"/>
    <property type="match status" value="1"/>
</dbReference>
<dbReference type="EMBL" id="DF970140">
    <property type="protein sequence ID" value="GAP64962.1"/>
    <property type="molecule type" value="Genomic_DNA"/>
</dbReference>
<dbReference type="NCBIfam" id="TIGR03696">
    <property type="entry name" value="Rhs_assc_core"/>
    <property type="match status" value="1"/>
</dbReference>
<dbReference type="PANTHER" id="PTHR32305">
    <property type="match status" value="1"/>
</dbReference>
<feature type="signal peptide" evidence="2">
    <location>
        <begin position="1"/>
        <end position="20"/>
    </location>
</feature>